<reference evidence="2" key="2">
    <citation type="submission" date="2013-04" db="EMBL/GenBank/DDBJ databases">
        <authorList>
            <person name="DePriest M.S.Jr."/>
            <person name="Bhattacharya D."/>
            <person name="Lopez-Bautista J.M."/>
        </authorList>
    </citation>
    <scope>NUCLEOTIDE SEQUENCE</scope>
</reference>
<feature type="transmembrane region" description="Helical" evidence="1">
    <location>
        <begin position="21"/>
        <end position="41"/>
    </location>
</feature>
<evidence type="ECO:0000256" key="1">
    <source>
        <dbReference type="SAM" id="Phobius"/>
    </source>
</evidence>
<dbReference type="AlphaFoldDB" id="R9XXS6"/>
<dbReference type="EMBL" id="KC894740">
    <property type="protein sequence ID" value="AGO19779.1"/>
    <property type="molecule type" value="Genomic_DNA"/>
</dbReference>
<keyword evidence="1" id="KW-1133">Transmembrane helix</keyword>
<evidence type="ECO:0000313" key="2">
    <source>
        <dbReference type="EMBL" id="AGO19779.1"/>
    </source>
</evidence>
<accession>R9XXS6</accession>
<gene>
    <name evidence="2" type="primary">orf07</name>
</gene>
<sequence>MINLNNCRNSFVKSLYNRTMIRTSIIALALLLFCLIIPILITDFY</sequence>
<keyword evidence="2" id="KW-0934">Plastid</keyword>
<dbReference type="RefSeq" id="YP_008144763.1">
    <property type="nucleotide sequence ID" value="NC_021618.1"/>
</dbReference>
<keyword evidence="1" id="KW-0472">Membrane</keyword>
<geneLocation type="plastid" evidence="2"/>
<organism evidence="2">
    <name type="scientific">Phyllymenia taiwanensis</name>
    <dbReference type="NCBI Taxonomy" id="1260292"/>
    <lineage>
        <taxon>Eukaryota</taxon>
        <taxon>Rhodophyta</taxon>
        <taxon>Florideophyceae</taxon>
        <taxon>Rhodymeniophycidae</taxon>
        <taxon>Halymeniales</taxon>
        <taxon>Halymeniaceae</taxon>
        <taxon>Phyllymenia</taxon>
    </lineage>
</organism>
<name>R9XXS6_9FLOR</name>
<proteinExistence type="predicted"/>
<keyword evidence="1" id="KW-0812">Transmembrane</keyword>
<protein>
    <submittedName>
        <fullName evidence="2">Uncharacterized protein</fullName>
    </submittedName>
</protein>
<reference evidence="2" key="1">
    <citation type="journal article" date="2013" name="PLoS ONE">
        <title>The Plastid Genome of the Red Macroalga Grateloupia taiwanensis (Halymeniaceae).</title>
        <authorList>
            <person name="Depriest M.S."/>
            <person name="Bhattacharya D."/>
            <person name="Lopez-Bautista J.M."/>
        </authorList>
    </citation>
    <scope>NUCLEOTIDE SEQUENCE</scope>
</reference>
<dbReference type="GeneID" id="16017078"/>